<keyword evidence="6" id="KW-0747">Spliceosome</keyword>
<feature type="compositionally biased region" description="Polar residues" evidence="9">
    <location>
        <begin position="261"/>
        <end position="272"/>
    </location>
</feature>
<evidence type="ECO:0000256" key="2">
    <source>
        <dbReference type="ARBA" id="ARBA00009021"/>
    </source>
</evidence>
<comment type="subcellular location">
    <subcellularLocation>
        <location evidence="1">Cytoplasm</location>
    </subcellularLocation>
</comment>
<dbReference type="PANTHER" id="PTHR11805:SF1">
    <property type="entry name" value="CYSTEINE-RICH PDZ-BINDING PROTEIN"/>
    <property type="match status" value="1"/>
</dbReference>
<evidence type="ECO:0000256" key="3">
    <source>
        <dbReference type="ARBA" id="ARBA00018615"/>
    </source>
</evidence>
<feature type="region of interest" description="Disordered" evidence="9">
    <location>
        <begin position="364"/>
        <end position="384"/>
    </location>
</feature>
<evidence type="ECO:0000313" key="11">
    <source>
        <dbReference type="Proteomes" id="UP000002058"/>
    </source>
</evidence>
<feature type="compositionally biased region" description="Polar residues" evidence="9">
    <location>
        <begin position="366"/>
        <end position="384"/>
    </location>
</feature>
<evidence type="ECO:0000256" key="7">
    <source>
        <dbReference type="ARBA" id="ARBA00023187"/>
    </source>
</evidence>
<dbReference type="AlphaFoldDB" id="C4JUT8"/>
<keyword evidence="4" id="KW-0963">Cytoplasm</keyword>
<dbReference type="GO" id="GO:0031122">
    <property type="term" value="P:cytoplasmic microtubule organization"/>
    <property type="evidence" value="ECO:0007669"/>
    <property type="project" value="TreeGrafter"/>
</dbReference>
<dbReference type="GO" id="GO:0005681">
    <property type="term" value="C:spliceosomal complex"/>
    <property type="evidence" value="ECO:0007669"/>
    <property type="project" value="UniProtKB-KW"/>
</dbReference>
<dbReference type="KEGG" id="ure:UREG_04891"/>
<evidence type="ECO:0000313" key="10">
    <source>
        <dbReference type="EMBL" id="EEP80049.1"/>
    </source>
</evidence>
<feature type="region of interest" description="Disordered" evidence="9">
    <location>
        <begin position="246"/>
        <end position="282"/>
    </location>
</feature>
<dbReference type="PANTHER" id="PTHR11805">
    <property type="entry name" value="CYSTEINE-RICH PDZ-BINDING PROTEIN"/>
    <property type="match status" value="1"/>
</dbReference>
<sequence length="384" mass="42042">MELFEAHSMVNQWKLVLHDAAAPAHGVRKPGESSIRFGLSLLQVDKYLSGISAIGVQVKQEIVNLPDIAVCLPSRLWTNLLQTSCTHPLCVQFTVCRLPPTAPQPRSLAAIFEYSCSPCRKLTWYLRVCMIEKLPSALFAAATYADAWSTSDPRKIFTSTMILGHNPPRSSRLPSPARQKSSRPPELRPTVVAPESTQLDDGPCFVKEYEALPNWIIRGRDDCSWSSLLSSSMVATIQLWWRENADPANQQQHQRPPGHQSAKSNNSYSPTEKPTPAVKRKNDMFYGSTLSTLGGGGGGGDSKKPLGTSGYAGVSKNKLLSSKAKNPYAAYSSSCEACKTKVEAGRKYCHRCAHSKNVCAMCGKSPTKSTQKQPVIQGQKFTAK</sequence>
<evidence type="ECO:0000256" key="5">
    <source>
        <dbReference type="ARBA" id="ARBA00022664"/>
    </source>
</evidence>
<dbReference type="InterPro" id="IPR019367">
    <property type="entry name" value="PDZ-binding_CRIPT"/>
</dbReference>
<gene>
    <name evidence="10" type="ORF">UREG_04891</name>
</gene>
<dbReference type="Proteomes" id="UP000002058">
    <property type="component" value="Unassembled WGS sequence"/>
</dbReference>
<comment type="similarity">
    <text evidence="2">Belongs to the CRIPT family.</text>
</comment>
<keyword evidence="7" id="KW-0508">mRNA splicing</keyword>
<accession>C4JUT8</accession>
<proteinExistence type="inferred from homology"/>
<reference evidence="11" key="1">
    <citation type="journal article" date="2009" name="Genome Res.">
        <title>Comparative genomic analyses of the human fungal pathogens Coccidioides and their relatives.</title>
        <authorList>
            <person name="Sharpton T.J."/>
            <person name="Stajich J.E."/>
            <person name="Rounsley S.D."/>
            <person name="Gardner M.J."/>
            <person name="Wortman J.R."/>
            <person name="Jordar V.S."/>
            <person name="Maiti R."/>
            <person name="Kodira C.D."/>
            <person name="Neafsey D.E."/>
            <person name="Zeng Q."/>
            <person name="Hung C.-Y."/>
            <person name="McMahan C."/>
            <person name="Muszewska A."/>
            <person name="Grynberg M."/>
            <person name="Mandel M.A."/>
            <person name="Kellner E.M."/>
            <person name="Barker B.M."/>
            <person name="Galgiani J.N."/>
            <person name="Orbach M.J."/>
            <person name="Kirkland T.N."/>
            <person name="Cole G.T."/>
            <person name="Henn M.R."/>
            <person name="Birren B.W."/>
            <person name="Taylor J.W."/>
        </authorList>
    </citation>
    <scope>NUCLEOTIDE SEQUENCE [LARGE SCALE GENOMIC DNA]</scope>
    <source>
        <strain evidence="11">UAMH 1704</strain>
    </source>
</reference>
<dbReference type="STRING" id="336963.C4JUT8"/>
<keyword evidence="5" id="KW-0507">mRNA processing</keyword>
<dbReference type="Pfam" id="PF10235">
    <property type="entry name" value="Cript"/>
    <property type="match status" value="1"/>
</dbReference>
<dbReference type="GO" id="GO:0008017">
    <property type="term" value="F:microtubule binding"/>
    <property type="evidence" value="ECO:0007669"/>
    <property type="project" value="TreeGrafter"/>
</dbReference>
<dbReference type="EMBL" id="CH476617">
    <property type="protein sequence ID" value="EEP80049.1"/>
    <property type="molecule type" value="Genomic_DNA"/>
</dbReference>
<dbReference type="OrthoDB" id="147332at2759"/>
<dbReference type="GeneID" id="8441205"/>
<evidence type="ECO:0000256" key="6">
    <source>
        <dbReference type="ARBA" id="ARBA00022728"/>
    </source>
</evidence>
<keyword evidence="11" id="KW-1185">Reference proteome</keyword>
<feature type="compositionally biased region" description="Low complexity" evidence="9">
    <location>
        <begin position="167"/>
        <end position="178"/>
    </location>
</feature>
<feature type="region of interest" description="Disordered" evidence="9">
    <location>
        <begin position="162"/>
        <end position="196"/>
    </location>
</feature>
<dbReference type="eggNOG" id="ENOG502SR0H">
    <property type="taxonomic scope" value="Eukaryota"/>
</dbReference>
<dbReference type="GO" id="GO:0005737">
    <property type="term" value="C:cytoplasm"/>
    <property type="evidence" value="ECO:0007669"/>
    <property type="project" value="UniProtKB-SubCell"/>
</dbReference>
<dbReference type="HOGENOM" id="CLU_720011_0_0_1"/>
<dbReference type="InParanoid" id="C4JUT8"/>
<evidence type="ECO:0000256" key="1">
    <source>
        <dbReference type="ARBA" id="ARBA00004496"/>
    </source>
</evidence>
<evidence type="ECO:0000256" key="9">
    <source>
        <dbReference type="SAM" id="MobiDB-lite"/>
    </source>
</evidence>
<organism evidence="10 11">
    <name type="scientific">Uncinocarpus reesii (strain UAMH 1704)</name>
    <dbReference type="NCBI Taxonomy" id="336963"/>
    <lineage>
        <taxon>Eukaryota</taxon>
        <taxon>Fungi</taxon>
        <taxon>Dikarya</taxon>
        <taxon>Ascomycota</taxon>
        <taxon>Pezizomycotina</taxon>
        <taxon>Eurotiomycetes</taxon>
        <taxon>Eurotiomycetidae</taxon>
        <taxon>Onygenales</taxon>
        <taxon>Onygenaceae</taxon>
        <taxon>Uncinocarpus</taxon>
    </lineage>
</organism>
<dbReference type="GO" id="GO:0006397">
    <property type="term" value="P:mRNA processing"/>
    <property type="evidence" value="ECO:0007669"/>
    <property type="project" value="UniProtKB-KW"/>
</dbReference>
<protein>
    <recommendedName>
        <fullName evidence="3">Cysteine-rich PDZ-binding protein</fullName>
    </recommendedName>
    <alternativeName>
        <fullName evidence="8">Cysteine-rich interactor of PDZ three</fullName>
    </alternativeName>
</protein>
<name>C4JUT8_UNCRE</name>
<dbReference type="GO" id="GO:0008380">
    <property type="term" value="P:RNA splicing"/>
    <property type="evidence" value="ECO:0007669"/>
    <property type="project" value="UniProtKB-KW"/>
</dbReference>
<dbReference type="RefSeq" id="XP_002584202.1">
    <property type="nucleotide sequence ID" value="XM_002584156.1"/>
</dbReference>
<evidence type="ECO:0000256" key="8">
    <source>
        <dbReference type="ARBA" id="ARBA00032518"/>
    </source>
</evidence>
<dbReference type="VEuPathDB" id="FungiDB:UREG_04891"/>
<evidence type="ECO:0000256" key="4">
    <source>
        <dbReference type="ARBA" id="ARBA00022490"/>
    </source>
</evidence>